<dbReference type="AlphaFoldDB" id="A0A0R3RKB1"/>
<evidence type="ECO:0000313" key="2">
    <source>
        <dbReference type="Proteomes" id="UP000050640"/>
    </source>
</evidence>
<name>A0A0R3RKB1_9BILA</name>
<accession>A0A0R3RKB1</accession>
<feature type="region of interest" description="Disordered" evidence="1">
    <location>
        <begin position="308"/>
        <end position="333"/>
    </location>
</feature>
<evidence type="ECO:0000313" key="3">
    <source>
        <dbReference type="WBParaSite" id="EEL_0000192001-mRNA-1"/>
    </source>
</evidence>
<dbReference type="GO" id="GO:0031087">
    <property type="term" value="P:deadenylation-independent decapping of nuclear-transcribed mRNA"/>
    <property type="evidence" value="ECO:0007669"/>
    <property type="project" value="TreeGrafter"/>
</dbReference>
<organism evidence="2 3">
    <name type="scientific">Elaeophora elaphi</name>
    <dbReference type="NCBI Taxonomy" id="1147741"/>
    <lineage>
        <taxon>Eukaryota</taxon>
        <taxon>Metazoa</taxon>
        <taxon>Ecdysozoa</taxon>
        <taxon>Nematoda</taxon>
        <taxon>Chromadorea</taxon>
        <taxon>Rhabditida</taxon>
        <taxon>Spirurina</taxon>
        <taxon>Spiruromorpha</taxon>
        <taxon>Filarioidea</taxon>
        <taxon>Onchocercidae</taxon>
        <taxon>Elaeophora</taxon>
    </lineage>
</organism>
<dbReference type="PANTHER" id="PTHR13612">
    <property type="entry name" value="ENHANCER OF MRNA-DECAPPING PROTEIN 3"/>
    <property type="match status" value="1"/>
</dbReference>
<dbReference type="GO" id="GO:0003729">
    <property type="term" value="F:mRNA binding"/>
    <property type="evidence" value="ECO:0007669"/>
    <property type="project" value="TreeGrafter"/>
</dbReference>
<feature type="compositionally biased region" description="Low complexity" evidence="1">
    <location>
        <begin position="253"/>
        <end position="269"/>
    </location>
</feature>
<dbReference type="STRING" id="1147741.A0A0R3RKB1"/>
<dbReference type="Gene3D" id="2.30.30.100">
    <property type="match status" value="1"/>
</dbReference>
<feature type="region of interest" description="Disordered" evidence="1">
    <location>
        <begin position="251"/>
        <end position="272"/>
    </location>
</feature>
<sequence>MYRDNADIALLSIFINHPAVYATNAIILNTQPSLMGYETKCLNQRMVFGPVIIRISGPNIQCLMGNLSSVAVRLQKRRLNLSITVVMTDVGQVVTLNMRNGKCIQGRIKYVDVDERIVLVERPFLNGKPMGGYERKFPISSILSFRVLDIETETRDSKVTSERAIIKSMCTPDVAVTAKEIKARPIEHSMNAQKSTTVFHSTCEYPRKTTKHSEVVHRSNFEKETIEATTSAHKNSAKTDTVIVPNAPLHANQQQQSPYSSHSGSSCSSPITKSLAKLDRGRRSHIAGGKFFPANSGEPKSLPCVVGPPHKGRRSRGHTGIPESDAVGQNNRDKKTNEDLIKPIDFDLNEDFDFEKNLEIFKNYEKNAISEQREISAMGTQFAQKNYEHFENIISDPSRVTSWTTKTHDQFVAARFEKTMDGQRIPFLKFCDKEKFLQRAEPYLGSDMFHVMIADRLMMFIWSIIDKFEIMVSQMVVLDSAAVNTFLTTMFLRHVSNRACQTIVYSCLLGQYNLPHVLQVHNVQQLPKHDVQLVVVLGPLLLGSVKEWIKNLWPSVHLVCIEKAPELIKNEHVLMVGVGTDNDESLKQKNSGSLRGVADVGIPFAWMDVDSAACLSRAFATQNILLC</sequence>
<dbReference type="PANTHER" id="PTHR13612:SF0">
    <property type="entry name" value="ENHANCER OF MRNA-DECAPPING PROTEIN 3"/>
    <property type="match status" value="1"/>
</dbReference>
<proteinExistence type="predicted"/>
<reference evidence="3" key="1">
    <citation type="submission" date="2017-02" db="UniProtKB">
        <authorList>
            <consortium name="WormBaseParasite"/>
        </authorList>
    </citation>
    <scope>IDENTIFICATION</scope>
</reference>
<dbReference type="GO" id="GO:0033962">
    <property type="term" value="P:P-body assembly"/>
    <property type="evidence" value="ECO:0007669"/>
    <property type="project" value="TreeGrafter"/>
</dbReference>
<evidence type="ECO:0000256" key="1">
    <source>
        <dbReference type="SAM" id="MobiDB-lite"/>
    </source>
</evidence>
<dbReference type="Proteomes" id="UP000050640">
    <property type="component" value="Unplaced"/>
</dbReference>
<dbReference type="GO" id="GO:0000932">
    <property type="term" value="C:P-body"/>
    <property type="evidence" value="ECO:0007669"/>
    <property type="project" value="TreeGrafter"/>
</dbReference>
<protein>
    <submittedName>
        <fullName evidence="3">ULP_PROTEASE domain-containing protein</fullName>
    </submittedName>
</protein>
<keyword evidence="2" id="KW-1185">Reference proteome</keyword>
<dbReference type="WBParaSite" id="EEL_0000192001-mRNA-1">
    <property type="protein sequence ID" value="EEL_0000192001-mRNA-1"/>
    <property type="gene ID" value="EEL_0000192001"/>
</dbReference>